<dbReference type="RefSeq" id="WP_343886739.1">
    <property type="nucleotide sequence ID" value="NZ_BAAAKI010000024.1"/>
</dbReference>
<dbReference type="PANTHER" id="PTHR23416">
    <property type="entry name" value="SIALIC ACID SYNTHASE-RELATED"/>
    <property type="match status" value="1"/>
</dbReference>
<gene>
    <name evidence="3" type="ORF">ACFP57_13160</name>
</gene>
<name>A0ABW1X3N0_9ACTN</name>
<dbReference type="CDD" id="cd04647">
    <property type="entry name" value="LbH_MAT_like"/>
    <property type="match status" value="1"/>
</dbReference>
<proteinExistence type="predicted"/>
<evidence type="ECO:0000313" key="3">
    <source>
        <dbReference type="EMBL" id="MFC6397925.1"/>
    </source>
</evidence>
<comment type="caution">
    <text evidence="3">The sequence shown here is derived from an EMBL/GenBank/DDBJ whole genome shotgun (WGS) entry which is preliminary data.</text>
</comment>
<keyword evidence="2" id="KW-0677">Repeat</keyword>
<keyword evidence="3" id="KW-0012">Acyltransferase</keyword>
<evidence type="ECO:0000256" key="2">
    <source>
        <dbReference type="ARBA" id="ARBA00022737"/>
    </source>
</evidence>
<evidence type="ECO:0000256" key="1">
    <source>
        <dbReference type="ARBA" id="ARBA00022679"/>
    </source>
</evidence>
<dbReference type="PROSITE" id="PS00101">
    <property type="entry name" value="HEXAPEP_TRANSFERASES"/>
    <property type="match status" value="1"/>
</dbReference>
<dbReference type="GO" id="GO:0016746">
    <property type="term" value="F:acyltransferase activity"/>
    <property type="evidence" value="ECO:0007669"/>
    <property type="project" value="UniProtKB-KW"/>
</dbReference>
<organism evidence="3 4">
    <name type="scientific">Luteococcus sanguinis</name>
    <dbReference type="NCBI Taxonomy" id="174038"/>
    <lineage>
        <taxon>Bacteria</taxon>
        <taxon>Bacillati</taxon>
        <taxon>Actinomycetota</taxon>
        <taxon>Actinomycetes</taxon>
        <taxon>Propionibacteriales</taxon>
        <taxon>Propionibacteriaceae</taxon>
        <taxon>Luteococcus</taxon>
    </lineage>
</organism>
<dbReference type="InterPro" id="IPR001451">
    <property type="entry name" value="Hexapep"/>
</dbReference>
<dbReference type="SUPFAM" id="SSF51161">
    <property type="entry name" value="Trimeric LpxA-like enzymes"/>
    <property type="match status" value="1"/>
</dbReference>
<dbReference type="InterPro" id="IPR011004">
    <property type="entry name" value="Trimer_LpxA-like_sf"/>
</dbReference>
<dbReference type="Gene3D" id="2.160.10.10">
    <property type="entry name" value="Hexapeptide repeat proteins"/>
    <property type="match status" value="1"/>
</dbReference>
<accession>A0ABW1X3N0</accession>
<dbReference type="EMBL" id="JBHSUA010000025">
    <property type="protein sequence ID" value="MFC6397925.1"/>
    <property type="molecule type" value="Genomic_DNA"/>
</dbReference>
<dbReference type="InterPro" id="IPR018357">
    <property type="entry name" value="Hexapep_transf_CS"/>
</dbReference>
<keyword evidence="4" id="KW-1185">Reference proteome</keyword>
<dbReference type="InterPro" id="IPR051159">
    <property type="entry name" value="Hexapeptide_acetyltransf"/>
</dbReference>
<keyword evidence="1" id="KW-0808">Transferase</keyword>
<reference evidence="4" key="1">
    <citation type="journal article" date="2019" name="Int. J. Syst. Evol. Microbiol.">
        <title>The Global Catalogue of Microorganisms (GCM) 10K type strain sequencing project: providing services to taxonomists for standard genome sequencing and annotation.</title>
        <authorList>
            <consortium name="The Broad Institute Genomics Platform"/>
            <consortium name="The Broad Institute Genome Sequencing Center for Infectious Disease"/>
            <person name="Wu L."/>
            <person name="Ma J."/>
        </authorList>
    </citation>
    <scope>NUCLEOTIDE SEQUENCE [LARGE SCALE GENOMIC DNA]</scope>
    <source>
        <strain evidence="4">CGMCC 1.15277</strain>
    </source>
</reference>
<protein>
    <submittedName>
        <fullName evidence="3">Acyltransferase</fullName>
    </submittedName>
</protein>
<dbReference type="Pfam" id="PF00132">
    <property type="entry name" value="Hexapep"/>
    <property type="match status" value="1"/>
</dbReference>
<evidence type="ECO:0000313" key="4">
    <source>
        <dbReference type="Proteomes" id="UP001596266"/>
    </source>
</evidence>
<dbReference type="PANTHER" id="PTHR23416:SF78">
    <property type="entry name" value="LIPOPOLYSACCHARIDE BIOSYNTHESIS O-ACETYL TRANSFERASE WBBJ-RELATED"/>
    <property type="match status" value="1"/>
</dbReference>
<sequence length="185" mass="18732">MIVKDIARSLLEGPVALERLRRTNRRAMVGSGVHFAGDASRVQLADGVAIFGPSVLAVTDGGGLTGSRLEIGARTYIGEFNNIRTAGAPIVIGADCLISQHITIVGSNHGTVAGRTIVSQPWDGDGVVIGDDVWIGAGAVILPGARIGNGAVIAANAVVRGEVADNAIVGGVPARVLGERSPEGA</sequence>
<dbReference type="Proteomes" id="UP001596266">
    <property type="component" value="Unassembled WGS sequence"/>
</dbReference>